<keyword evidence="2" id="KW-1185">Reference proteome</keyword>
<accession>A0A7D5KPA4</accession>
<evidence type="ECO:0000313" key="1">
    <source>
        <dbReference type="EMBL" id="QLG30075.1"/>
    </source>
</evidence>
<dbReference type="AlphaFoldDB" id="A0A7D5KPA4"/>
<geneLocation type="plasmid" evidence="1 2">
    <name>unnamed3</name>
</geneLocation>
<gene>
    <name evidence="1" type="ORF">HUG10_21045</name>
</gene>
<dbReference type="GeneID" id="56031376"/>
<dbReference type="EMBL" id="CP058532">
    <property type="protein sequence ID" value="QLG30075.1"/>
    <property type="molecule type" value="Genomic_DNA"/>
</dbReference>
<name>A0A7D5KPA4_9EURY</name>
<reference evidence="1 2" key="1">
    <citation type="submission" date="2020-07" db="EMBL/GenBank/DDBJ databases">
        <title>Gai3-2, isolated from salt lake.</title>
        <authorList>
            <person name="Cui H."/>
            <person name="Shi X."/>
        </authorList>
    </citation>
    <scope>NUCLEOTIDE SEQUENCE [LARGE SCALE GENOMIC DNA]</scope>
    <source>
        <strain evidence="1 2">Gai3-2</strain>
        <plasmid evidence="1 2">unnamed3</plasmid>
    </source>
</reference>
<dbReference type="Proteomes" id="UP000509750">
    <property type="component" value="Plasmid unnamed3"/>
</dbReference>
<keyword evidence="1" id="KW-0614">Plasmid</keyword>
<proteinExistence type="predicted"/>
<evidence type="ECO:0000313" key="2">
    <source>
        <dbReference type="Proteomes" id="UP000509750"/>
    </source>
</evidence>
<protein>
    <submittedName>
        <fullName evidence="1">Uncharacterized protein</fullName>
    </submittedName>
</protein>
<sequence length="106" mass="11950">MASLYEPEEAESAREHLDEMEATIVEDAVDLYDLVSGVEMTAADVAAELEFVDEDEGSLEDVDLAVEMLDELLGDKMLYLNRQKRRVEGLLEEYRMISADLEEAGF</sequence>
<organism evidence="1 2">
    <name type="scientific">Halorarum halophilum</name>
    <dbReference type="NCBI Taxonomy" id="2743090"/>
    <lineage>
        <taxon>Archaea</taxon>
        <taxon>Methanobacteriati</taxon>
        <taxon>Methanobacteriota</taxon>
        <taxon>Stenosarchaea group</taxon>
        <taxon>Halobacteria</taxon>
        <taxon>Halobacteriales</taxon>
        <taxon>Haloferacaceae</taxon>
        <taxon>Halorarum</taxon>
    </lineage>
</organism>
<dbReference type="RefSeq" id="WP_179171649.1">
    <property type="nucleotide sequence ID" value="NZ_CP058532.1"/>
</dbReference>
<dbReference type="KEGG" id="halg:HUG10_21045"/>